<comment type="caution">
    <text evidence="2">The sequence shown here is derived from an EMBL/GenBank/DDBJ whole genome shotgun (WGS) entry which is preliminary data.</text>
</comment>
<sequence length="133" mass="15310">MKALLDSDALIALYSPSDALSRRAKIIYKRLLEEKTECFITNLVLQETATVISNKFGQDQSLEFIDRIEKIEIEQIFVNERLTVKAWHIFKSQKKKGTSFIDCANVAVFEEMGADMIMSFDKFYQRKGLKTSS</sequence>
<dbReference type="InterPro" id="IPR039018">
    <property type="entry name" value="VapC20-like"/>
</dbReference>
<dbReference type="InterPro" id="IPR029060">
    <property type="entry name" value="PIN-like_dom_sf"/>
</dbReference>
<dbReference type="GO" id="GO:0016075">
    <property type="term" value="P:rRNA catabolic process"/>
    <property type="evidence" value="ECO:0007669"/>
    <property type="project" value="TreeGrafter"/>
</dbReference>
<organism evidence="2 3">
    <name type="scientific">Candidatus Shapirobacteria bacterium CG_4_9_14_0_2_um_filter_40_11</name>
    <dbReference type="NCBI Taxonomy" id="1974876"/>
    <lineage>
        <taxon>Bacteria</taxon>
        <taxon>Candidatus Shapironibacteriota</taxon>
    </lineage>
</organism>
<evidence type="ECO:0000313" key="3">
    <source>
        <dbReference type="Proteomes" id="UP000230885"/>
    </source>
</evidence>
<dbReference type="AlphaFoldDB" id="A0A2M8EU51"/>
<dbReference type="Gene3D" id="3.40.50.1010">
    <property type="entry name" value="5'-nuclease"/>
    <property type="match status" value="1"/>
</dbReference>
<evidence type="ECO:0000313" key="2">
    <source>
        <dbReference type="EMBL" id="PJC28653.1"/>
    </source>
</evidence>
<dbReference type="GO" id="GO:0004521">
    <property type="term" value="F:RNA endonuclease activity"/>
    <property type="evidence" value="ECO:0007669"/>
    <property type="project" value="InterPro"/>
</dbReference>
<dbReference type="SUPFAM" id="SSF88723">
    <property type="entry name" value="PIN domain-like"/>
    <property type="match status" value="1"/>
</dbReference>
<evidence type="ECO:0000259" key="1">
    <source>
        <dbReference type="Pfam" id="PF01850"/>
    </source>
</evidence>
<accession>A0A2M8EU51</accession>
<dbReference type="Proteomes" id="UP000230885">
    <property type="component" value="Unassembled WGS sequence"/>
</dbReference>
<dbReference type="PANTHER" id="PTHR42188">
    <property type="entry name" value="23S RRNA-SPECIFIC ENDONUCLEASE VAPC20"/>
    <property type="match status" value="1"/>
</dbReference>
<gene>
    <name evidence="2" type="ORF">CO053_03420</name>
</gene>
<name>A0A2M8EU51_9BACT</name>
<reference evidence="3" key="1">
    <citation type="submission" date="2017-09" db="EMBL/GenBank/DDBJ databases">
        <title>Depth-based differentiation of microbial function through sediment-hosted aquifers and enrichment of novel symbionts in the deep terrestrial subsurface.</title>
        <authorList>
            <person name="Probst A.J."/>
            <person name="Ladd B."/>
            <person name="Jarett J.K."/>
            <person name="Geller-Mcgrath D.E."/>
            <person name="Sieber C.M.K."/>
            <person name="Emerson J.B."/>
            <person name="Anantharaman K."/>
            <person name="Thomas B.C."/>
            <person name="Malmstrom R."/>
            <person name="Stieglmeier M."/>
            <person name="Klingl A."/>
            <person name="Woyke T."/>
            <person name="Ryan C.M."/>
            <person name="Banfield J.F."/>
        </authorList>
    </citation>
    <scope>NUCLEOTIDE SEQUENCE [LARGE SCALE GENOMIC DNA]</scope>
</reference>
<protein>
    <recommendedName>
        <fullName evidence="1">PIN domain-containing protein</fullName>
    </recommendedName>
</protein>
<feature type="domain" description="PIN" evidence="1">
    <location>
        <begin position="4"/>
        <end position="124"/>
    </location>
</feature>
<dbReference type="InterPro" id="IPR002716">
    <property type="entry name" value="PIN_dom"/>
</dbReference>
<dbReference type="PANTHER" id="PTHR42188:SF1">
    <property type="entry name" value="23S RRNA-SPECIFIC ENDONUCLEASE VAPC20"/>
    <property type="match status" value="1"/>
</dbReference>
<dbReference type="Pfam" id="PF01850">
    <property type="entry name" value="PIN"/>
    <property type="match status" value="1"/>
</dbReference>
<proteinExistence type="predicted"/>
<dbReference type="EMBL" id="PFSE01000054">
    <property type="protein sequence ID" value="PJC28653.1"/>
    <property type="molecule type" value="Genomic_DNA"/>
</dbReference>